<dbReference type="GO" id="GO:0016757">
    <property type="term" value="F:glycosyltransferase activity"/>
    <property type="evidence" value="ECO:0007669"/>
    <property type="project" value="UniProtKB-ARBA"/>
</dbReference>
<organism evidence="2 3">
    <name type="scientific">Acidovorax delafieldii</name>
    <name type="common">Pseudomonas delafieldii</name>
    <dbReference type="NCBI Taxonomy" id="47920"/>
    <lineage>
        <taxon>Bacteria</taxon>
        <taxon>Pseudomonadati</taxon>
        <taxon>Pseudomonadota</taxon>
        <taxon>Betaproteobacteria</taxon>
        <taxon>Burkholderiales</taxon>
        <taxon>Comamonadaceae</taxon>
        <taxon>Acidovorax</taxon>
    </lineage>
</organism>
<keyword evidence="2" id="KW-0808">Transferase</keyword>
<dbReference type="Proteomes" id="UP000321485">
    <property type="component" value="Unassembled WGS sequence"/>
</dbReference>
<comment type="caution">
    <text evidence="2">The sequence shown here is derived from an EMBL/GenBank/DDBJ whole genome shotgun (WGS) entry which is preliminary data.</text>
</comment>
<protein>
    <submittedName>
        <fullName evidence="2">Glycosyl transferase family 4</fullName>
    </submittedName>
</protein>
<evidence type="ECO:0000259" key="1">
    <source>
        <dbReference type="Pfam" id="PF13579"/>
    </source>
</evidence>
<dbReference type="GeneID" id="51109361"/>
<name>A0A561XY09_ACIDE</name>
<dbReference type="RefSeq" id="WP_146869670.1">
    <property type="nucleotide sequence ID" value="NZ_VJWE01000002.1"/>
</dbReference>
<dbReference type="InterPro" id="IPR028098">
    <property type="entry name" value="Glyco_trans_4-like_N"/>
</dbReference>
<proteinExistence type="predicted"/>
<evidence type="ECO:0000313" key="2">
    <source>
        <dbReference type="EMBL" id="TWG40990.1"/>
    </source>
</evidence>
<sequence>MRILLIAYEFPPIIAAQSLRWFYLSNELAKLGVEVHVLCSDMPSLPPFHEDFAPGVIVHRVWPGPYVGFSQKAYLHLSRWTRGGGAVGPLGGDSVLLKMHRWGRRVLDQIIFPDLRTEWAPSASLRLIQLLRTTRYSAVVASHEPGVDLLLGLLAKRITRIPLIVDLADPVVAPYTPRWRQRIDLAFEAKVIARADAIVVTTMAVVDLLKRRHGLQDADNKFTCIAQGFPSRNSGRVENRHHSKSLHLVYTGNFYADFRSPVEFARALRSIRELDISVTFYGNHAAYQALFDGIPGVRFHGTVDHGTCISAQQNSDVLLSVGNSQPFQVPGKIYEYLGIGSPILHIANTPMDEAGALIMRVQAGWVVQNQADSIERILREIHARWTSGALQSMFLRDENTIAEFAWGKRAFRYKGVIDECIGAHENADRIERSMKNKEKGRY</sequence>
<evidence type="ECO:0000313" key="3">
    <source>
        <dbReference type="Proteomes" id="UP000321485"/>
    </source>
</evidence>
<dbReference type="Pfam" id="PF13579">
    <property type="entry name" value="Glyco_trans_4_4"/>
    <property type="match status" value="1"/>
</dbReference>
<gene>
    <name evidence="2" type="ORF">ATF69_0279</name>
</gene>
<dbReference type="AlphaFoldDB" id="A0A561XY09"/>
<feature type="domain" description="Glycosyltransferase subfamily 4-like N-terminal" evidence="1">
    <location>
        <begin position="24"/>
        <end position="216"/>
    </location>
</feature>
<dbReference type="EMBL" id="VJWE01000002">
    <property type="protein sequence ID" value="TWG40990.1"/>
    <property type="molecule type" value="Genomic_DNA"/>
</dbReference>
<reference evidence="2 3" key="1">
    <citation type="journal article" date="2015" name="Stand. Genomic Sci.">
        <title>Genomic Encyclopedia of Bacterial and Archaeal Type Strains, Phase III: the genomes of soil and plant-associated and newly described type strains.</title>
        <authorList>
            <person name="Whitman W.B."/>
            <person name="Woyke T."/>
            <person name="Klenk H.P."/>
            <person name="Zhou Y."/>
            <person name="Lilburn T.G."/>
            <person name="Beck B.J."/>
            <person name="De Vos P."/>
            <person name="Vandamme P."/>
            <person name="Eisen J.A."/>
            <person name="Garrity G."/>
            <person name="Hugenholtz P."/>
            <person name="Kyrpides N.C."/>
        </authorList>
    </citation>
    <scope>NUCLEOTIDE SEQUENCE [LARGE SCALE GENOMIC DNA]</scope>
    <source>
        <strain evidence="2 3">DSM 64</strain>
    </source>
</reference>
<dbReference type="Gene3D" id="3.40.50.2000">
    <property type="entry name" value="Glycogen Phosphorylase B"/>
    <property type="match status" value="2"/>
</dbReference>
<dbReference type="SUPFAM" id="SSF53756">
    <property type="entry name" value="UDP-Glycosyltransferase/glycogen phosphorylase"/>
    <property type="match status" value="1"/>
</dbReference>
<accession>A0A561XY09</accession>